<evidence type="ECO:0000256" key="3">
    <source>
        <dbReference type="ARBA" id="ARBA00023163"/>
    </source>
</evidence>
<dbReference type="InterPro" id="IPR039418">
    <property type="entry name" value="LexA-like"/>
</dbReference>
<dbReference type="PROSITE" id="PS50943">
    <property type="entry name" value="HTH_CROC1"/>
    <property type="match status" value="1"/>
</dbReference>
<feature type="domain" description="HTH cro/C1-type" evidence="4">
    <location>
        <begin position="7"/>
        <end position="61"/>
    </location>
</feature>
<dbReference type="InterPro" id="IPR015927">
    <property type="entry name" value="Peptidase_S24_S26A/B/C"/>
</dbReference>
<evidence type="ECO:0000256" key="2">
    <source>
        <dbReference type="ARBA" id="ARBA00023125"/>
    </source>
</evidence>
<dbReference type="HOGENOM" id="CLU_066192_1_2_7"/>
<evidence type="ECO:0000256" key="1">
    <source>
        <dbReference type="ARBA" id="ARBA00023015"/>
    </source>
</evidence>
<dbReference type="InterPro" id="IPR036286">
    <property type="entry name" value="LexA/Signal_pep-like_sf"/>
</dbReference>
<evidence type="ECO:0000259" key="4">
    <source>
        <dbReference type="PROSITE" id="PS50943"/>
    </source>
</evidence>
<dbReference type="Pfam" id="PF00717">
    <property type="entry name" value="Peptidase_S24"/>
    <property type="match status" value="1"/>
</dbReference>
<dbReference type="SUPFAM" id="SSF51306">
    <property type="entry name" value="LexA/Signal peptidase"/>
    <property type="match status" value="1"/>
</dbReference>
<accession>C3XGR1</accession>
<dbReference type="OrthoDB" id="5363392at2"/>
<dbReference type="RefSeq" id="WP_005218728.1">
    <property type="nucleotide sequence ID" value="NZ_KI392040.1"/>
</dbReference>
<keyword evidence="6" id="KW-1185">Reference proteome</keyword>
<dbReference type="PANTHER" id="PTHR40661">
    <property type="match status" value="1"/>
</dbReference>
<dbReference type="CDD" id="cd00093">
    <property type="entry name" value="HTH_XRE"/>
    <property type="match status" value="1"/>
</dbReference>
<reference evidence="5 6" key="1">
    <citation type="journal article" date="2014" name="Genome Announc.">
        <title>Draft genome sequences of six enterohepatic helicobacter species isolated from humans and one from rhesus macaques.</title>
        <authorList>
            <person name="Shen Z."/>
            <person name="Sheh A."/>
            <person name="Young S.K."/>
            <person name="Abouelliel A."/>
            <person name="Ward D.V."/>
            <person name="Earl A.M."/>
            <person name="Fox J.G."/>
        </authorList>
    </citation>
    <scope>NUCLEOTIDE SEQUENCE [LARGE SCALE GENOMIC DNA]</scope>
    <source>
        <strain evidence="5 6">ATCC 43879</strain>
    </source>
</reference>
<gene>
    <name evidence="5" type="ORF">HRAG_01257</name>
</gene>
<protein>
    <recommendedName>
        <fullName evidence="4">HTH cro/C1-type domain-containing protein</fullName>
    </recommendedName>
</protein>
<sequence>MKLGLKIKTAREEKGLTQNDLVKISGVSRASLQLYEADKGNITLDNLEKIANALDYEVVHFLSSNVVPQSKKTCPPICPSIEKNMSPNMSLNNICEFIENDSPLPPTQSNNSVRIPVYDEVYASAGQGFINDEHITQHIELDKGFLRSYFGLTSFLDLSIITARGDSMLPAVPENCQIIVQKGTPREGQICVTRIDDELYVKRLQKRPKYKLISDNKSYDDIELEGENYEILGIVVGLFQKIP</sequence>
<dbReference type="PANTHER" id="PTHR40661:SF3">
    <property type="entry name" value="FELS-1 PROPHAGE TRANSCRIPTIONAL REGULATOR"/>
    <property type="match status" value="1"/>
</dbReference>
<dbReference type="CDD" id="cd06529">
    <property type="entry name" value="S24_LexA-like"/>
    <property type="match status" value="1"/>
</dbReference>
<dbReference type="Pfam" id="PF01381">
    <property type="entry name" value="HTH_3"/>
    <property type="match status" value="1"/>
</dbReference>
<dbReference type="EMBL" id="ACDN02000055">
    <property type="protein sequence ID" value="EEO24200.1"/>
    <property type="molecule type" value="Genomic_DNA"/>
</dbReference>
<name>C3XGR1_9HELI</name>
<evidence type="ECO:0000313" key="6">
    <source>
        <dbReference type="Proteomes" id="UP000005085"/>
    </source>
</evidence>
<dbReference type="AlphaFoldDB" id="C3XGR1"/>
<keyword evidence="3" id="KW-0804">Transcription</keyword>
<keyword evidence="2" id="KW-0238">DNA-binding</keyword>
<evidence type="ECO:0000313" key="5">
    <source>
        <dbReference type="EMBL" id="EEO24200.1"/>
    </source>
</evidence>
<keyword evidence="1" id="KW-0805">Transcription regulation</keyword>
<dbReference type="SUPFAM" id="SSF47413">
    <property type="entry name" value="lambda repressor-like DNA-binding domains"/>
    <property type="match status" value="1"/>
</dbReference>
<dbReference type="GO" id="GO:0003677">
    <property type="term" value="F:DNA binding"/>
    <property type="evidence" value="ECO:0007669"/>
    <property type="project" value="UniProtKB-KW"/>
</dbReference>
<dbReference type="InterPro" id="IPR010982">
    <property type="entry name" value="Lambda_DNA-bd_dom_sf"/>
</dbReference>
<dbReference type="Gene3D" id="1.10.260.40">
    <property type="entry name" value="lambda repressor-like DNA-binding domains"/>
    <property type="match status" value="1"/>
</dbReference>
<dbReference type="eggNOG" id="COG2932">
    <property type="taxonomic scope" value="Bacteria"/>
</dbReference>
<dbReference type="InterPro" id="IPR001387">
    <property type="entry name" value="Cro/C1-type_HTH"/>
</dbReference>
<dbReference type="Gene3D" id="2.10.109.10">
    <property type="entry name" value="Umud Fragment, subunit A"/>
    <property type="match status" value="1"/>
</dbReference>
<dbReference type="Proteomes" id="UP000005085">
    <property type="component" value="Unassembled WGS sequence"/>
</dbReference>
<comment type="caution">
    <text evidence="5">The sequence shown here is derived from an EMBL/GenBank/DDBJ whole genome shotgun (WGS) entry which is preliminary data.</text>
</comment>
<dbReference type="SMART" id="SM00530">
    <property type="entry name" value="HTH_XRE"/>
    <property type="match status" value="1"/>
</dbReference>
<organism evidence="5 6">
    <name type="scientific">Helicobacter bilis ATCC 43879</name>
    <dbReference type="NCBI Taxonomy" id="613026"/>
    <lineage>
        <taxon>Bacteria</taxon>
        <taxon>Pseudomonadati</taxon>
        <taxon>Campylobacterota</taxon>
        <taxon>Epsilonproteobacteria</taxon>
        <taxon>Campylobacterales</taxon>
        <taxon>Helicobacteraceae</taxon>
        <taxon>Helicobacter</taxon>
    </lineage>
</organism>
<proteinExistence type="predicted"/>